<comment type="caution">
    <text evidence="2">The sequence shown here is derived from an EMBL/GenBank/DDBJ whole genome shotgun (WGS) entry which is preliminary data.</text>
</comment>
<protein>
    <submittedName>
        <fullName evidence="2">DUF5615 family PIN-like protein</fullName>
    </submittedName>
</protein>
<sequence>MILIDQNLSHKLGKLFMNKKVVARHVYAEDLHGADDVEIWQYAKNLGYTILTKDTDFEVLQSIWGFPPKIIILKCGNASTRIIMDLLDASWLQIIDFLSKDTLGIIEVS</sequence>
<organism evidence="2 3">
    <name type="scientific">Christiangramia antarctica</name>
    <dbReference type="NCBI Taxonomy" id="2058158"/>
    <lineage>
        <taxon>Bacteria</taxon>
        <taxon>Pseudomonadati</taxon>
        <taxon>Bacteroidota</taxon>
        <taxon>Flavobacteriia</taxon>
        <taxon>Flavobacteriales</taxon>
        <taxon>Flavobacteriaceae</taxon>
        <taxon>Christiangramia</taxon>
    </lineage>
</organism>
<evidence type="ECO:0000259" key="1">
    <source>
        <dbReference type="Pfam" id="PF18480"/>
    </source>
</evidence>
<evidence type="ECO:0000313" key="3">
    <source>
        <dbReference type="Proteomes" id="UP001597438"/>
    </source>
</evidence>
<dbReference type="EMBL" id="JBHUOJ010000032">
    <property type="protein sequence ID" value="MFD2834174.1"/>
    <property type="molecule type" value="Genomic_DNA"/>
</dbReference>
<dbReference type="Pfam" id="PF18480">
    <property type="entry name" value="DUF5615"/>
    <property type="match status" value="1"/>
</dbReference>
<feature type="domain" description="DUF5615" evidence="1">
    <location>
        <begin position="2"/>
        <end position="107"/>
    </location>
</feature>
<reference evidence="3" key="1">
    <citation type="journal article" date="2019" name="Int. J. Syst. Evol. Microbiol.">
        <title>The Global Catalogue of Microorganisms (GCM) 10K type strain sequencing project: providing services to taxonomists for standard genome sequencing and annotation.</title>
        <authorList>
            <consortium name="The Broad Institute Genomics Platform"/>
            <consortium name="The Broad Institute Genome Sequencing Center for Infectious Disease"/>
            <person name="Wu L."/>
            <person name="Ma J."/>
        </authorList>
    </citation>
    <scope>NUCLEOTIDE SEQUENCE [LARGE SCALE GENOMIC DNA]</scope>
    <source>
        <strain evidence="3">KCTC 52925</strain>
    </source>
</reference>
<dbReference type="Proteomes" id="UP001597438">
    <property type="component" value="Unassembled WGS sequence"/>
</dbReference>
<gene>
    <name evidence="2" type="ORF">ACFSYS_12830</name>
</gene>
<accession>A0ABW5X937</accession>
<evidence type="ECO:0000313" key="2">
    <source>
        <dbReference type="EMBL" id="MFD2834174.1"/>
    </source>
</evidence>
<name>A0ABW5X937_9FLAO</name>
<keyword evidence="3" id="KW-1185">Reference proteome</keyword>
<dbReference type="RefSeq" id="WP_251739190.1">
    <property type="nucleotide sequence ID" value="NZ_JBHUOJ010000032.1"/>
</dbReference>
<dbReference type="InterPro" id="IPR041049">
    <property type="entry name" value="DUF5615"/>
</dbReference>
<proteinExistence type="predicted"/>